<reference evidence="1 2" key="1">
    <citation type="submission" date="2018-03" db="EMBL/GenBank/DDBJ databases">
        <authorList>
            <person name="Fogelqvist J."/>
        </authorList>
    </citation>
    <scope>NUCLEOTIDE SEQUENCE [LARGE SCALE GENOMIC DNA]</scope>
</reference>
<evidence type="ECO:0000313" key="2">
    <source>
        <dbReference type="Proteomes" id="UP000290189"/>
    </source>
</evidence>
<keyword evidence="1" id="KW-0496">Mitochondrion</keyword>
<proteinExistence type="predicted"/>
<name>A0A3P3YEX8_PLABS</name>
<dbReference type="EMBL" id="OVEO01000010">
    <property type="protein sequence ID" value="SPQ98731.1"/>
    <property type="molecule type" value="Genomic_DNA"/>
</dbReference>
<evidence type="ECO:0000313" key="1">
    <source>
        <dbReference type="EMBL" id="SPQ98731.1"/>
    </source>
</evidence>
<accession>A0A3P3YEX8</accession>
<sequence length="158" mass="17742">MTKVPGGDSSRRQPDTVQLPVVTRPARGDVDWIAKSRANIAVPSPDHVYFGHAALGVWLPSLFIKFEDDGEDTTSLAQRSAERRAYKVAGSQHRLNSITVLFERARFNKKAEIIGRPRAREPHRTPGADEQQELPPIMLQDIVQRIKGQGQRARRTAR</sequence>
<dbReference type="Proteomes" id="UP000290189">
    <property type="component" value="Unassembled WGS sequence"/>
</dbReference>
<geneLocation type="mitochondrion" evidence="1"/>
<gene>
    <name evidence="1" type="ORF">PLBR_LOCUS5946</name>
</gene>
<organism evidence="1 2">
    <name type="scientific">Plasmodiophora brassicae</name>
    <name type="common">Clubroot disease agent</name>
    <dbReference type="NCBI Taxonomy" id="37360"/>
    <lineage>
        <taxon>Eukaryota</taxon>
        <taxon>Sar</taxon>
        <taxon>Rhizaria</taxon>
        <taxon>Endomyxa</taxon>
        <taxon>Phytomyxea</taxon>
        <taxon>Plasmodiophorida</taxon>
        <taxon>Plasmodiophoridae</taxon>
        <taxon>Plasmodiophora</taxon>
    </lineage>
</organism>
<protein>
    <submittedName>
        <fullName evidence="1">Uncharacterized protein</fullName>
    </submittedName>
</protein>
<dbReference type="AlphaFoldDB" id="A0A3P3YEX8"/>